<reference evidence="1" key="1">
    <citation type="submission" date="2016-01" db="EMBL/GenBank/DDBJ databases">
        <title>Reference transcriptome for the parasite Schistocephalus solidus: insights into the molecular evolution of parasitism.</title>
        <authorList>
            <person name="Hebert F.O."/>
            <person name="Grambauer S."/>
            <person name="Barber I."/>
            <person name="Landry C.R."/>
            <person name="Aubin-Horth N."/>
        </authorList>
    </citation>
    <scope>NUCLEOTIDE SEQUENCE</scope>
</reference>
<evidence type="ECO:0000313" key="1">
    <source>
        <dbReference type="EMBL" id="JAP52863.1"/>
    </source>
</evidence>
<accession>A0A0X3PLV4</accession>
<dbReference type="EMBL" id="GEEE01010362">
    <property type="protein sequence ID" value="JAP52863.1"/>
    <property type="molecule type" value="Transcribed_RNA"/>
</dbReference>
<gene>
    <name evidence="1" type="ORF">TR123779</name>
</gene>
<name>A0A0X3PLV4_SCHSO</name>
<dbReference type="AlphaFoldDB" id="A0A0X3PLV4"/>
<organism evidence="1">
    <name type="scientific">Schistocephalus solidus</name>
    <name type="common">Tapeworm</name>
    <dbReference type="NCBI Taxonomy" id="70667"/>
    <lineage>
        <taxon>Eukaryota</taxon>
        <taxon>Metazoa</taxon>
        <taxon>Spiralia</taxon>
        <taxon>Lophotrochozoa</taxon>
        <taxon>Platyhelminthes</taxon>
        <taxon>Cestoda</taxon>
        <taxon>Eucestoda</taxon>
        <taxon>Diphyllobothriidea</taxon>
        <taxon>Diphyllobothriidae</taxon>
        <taxon>Schistocephalus</taxon>
    </lineage>
</organism>
<proteinExistence type="predicted"/>
<sequence>MTSRQDWTIMNAEAPEVVVASGFSAPLPPPLFVPLPLPPPCSVPLVTGGGCDSSPPAFGGSTTFLGFLFAELQTIKTKAKTSRVLKMNFFILLTDSSFNVPTHHSLCNVSDRNDNPATHQWLLK</sequence>
<protein>
    <submittedName>
        <fullName evidence="1">Uncharacterized protein</fullName>
    </submittedName>
</protein>